<feature type="compositionally biased region" description="Polar residues" evidence="5">
    <location>
        <begin position="121"/>
        <end position="131"/>
    </location>
</feature>
<dbReference type="SMART" id="SM00360">
    <property type="entry name" value="RRM"/>
    <property type="match status" value="1"/>
</dbReference>
<dbReference type="CDD" id="cd12257">
    <property type="entry name" value="RRM1_RBM26_like"/>
    <property type="match status" value="1"/>
</dbReference>
<protein>
    <recommendedName>
        <fullName evidence="10">Zinc finger CCCH domain-containing protein 41</fullName>
    </recommendedName>
</protein>
<feature type="region of interest" description="Disordered" evidence="5">
    <location>
        <begin position="616"/>
        <end position="639"/>
    </location>
</feature>
<feature type="zinc finger region" description="C3H1-type" evidence="3">
    <location>
        <begin position="225"/>
        <end position="253"/>
    </location>
</feature>
<dbReference type="SMART" id="SM00356">
    <property type="entry name" value="ZnF_C3H1"/>
    <property type="match status" value="1"/>
</dbReference>
<keyword evidence="3" id="KW-0863">Zinc-finger</keyword>
<name>A0ABY9DCP7_VITVI</name>
<keyword evidence="3" id="KW-0479">Metal-binding</keyword>
<feature type="domain" description="C3H1-type" evidence="7">
    <location>
        <begin position="225"/>
        <end position="253"/>
    </location>
</feature>
<evidence type="ECO:0000313" key="8">
    <source>
        <dbReference type="EMBL" id="WKA04366.1"/>
    </source>
</evidence>
<dbReference type="EMBL" id="CP126661">
    <property type="protein sequence ID" value="WKA04366.1"/>
    <property type="molecule type" value="Genomic_DNA"/>
</dbReference>
<evidence type="ECO:0008006" key="10">
    <source>
        <dbReference type="Google" id="ProtNLM"/>
    </source>
</evidence>
<feature type="compositionally biased region" description="Acidic residues" evidence="5">
    <location>
        <begin position="18"/>
        <end position="33"/>
    </location>
</feature>
<feature type="compositionally biased region" description="Basic and acidic residues" evidence="5">
    <location>
        <begin position="44"/>
        <end position="54"/>
    </location>
</feature>
<evidence type="ECO:0000256" key="1">
    <source>
        <dbReference type="ARBA" id="ARBA00022884"/>
    </source>
</evidence>
<keyword evidence="9" id="KW-1185">Reference proteome</keyword>
<gene>
    <name evidence="8" type="ORF">VitviT2T_022414</name>
</gene>
<dbReference type="InterPro" id="IPR000571">
    <property type="entry name" value="Znf_CCCH"/>
</dbReference>
<feature type="region of interest" description="Disordered" evidence="5">
    <location>
        <begin position="1"/>
        <end position="91"/>
    </location>
</feature>
<dbReference type="Pfam" id="PF00076">
    <property type="entry name" value="RRM_1"/>
    <property type="match status" value="1"/>
</dbReference>
<feature type="region of interest" description="Disordered" evidence="5">
    <location>
        <begin position="121"/>
        <end position="149"/>
    </location>
</feature>
<feature type="compositionally biased region" description="Basic and acidic residues" evidence="5">
    <location>
        <begin position="67"/>
        <end position="79"/>
    </location>
</feature>
<evidence type="ECO:0000313" key="9">
    <source>
        <dbReference type="Proteomes" id="UP001227230"/>
    </source>
</evidence>
<dbReference type="PANTHER" id="PTHR14398:SF0">
    <property type="entry name" value="ZINC FINGER PROTEIN SWM"/>
    <property type="match status" value="1"/>
</dbReference>
<reference evidence="8 9" key="1">
    <citation type="journal article" date="2023" name="Hortic Res">
        <title>The complete reference genome for grapevine (Vitis vinifera L.) genetics and breeding.</title>
        <authorList>
            <person name="Shi X."/>
            <person name="Cao S."/>
            <person name="Wang X."/>
            <person name="Huang S."/>
            <person name="Wang Y."/>
            <person name="Liu Z."/>
            <person name="Liu W."/>
            <person name="Leng X."/>
            <person name="Peng Y."/>
            <person name="Wang N."/>
            <person name="Wang Y."/>
            <person name="Ma Z."/>
            <person name="Xu X."/>
            <person name="Zhang F."/>
            <person name="Xue H."/>
            <person name="Zhong H."/>
            <person name="Wang Y."/>
            <person name="Zhang K."/>
            <person name="Velt A."/>
            <person name="Avia K."/>
            <person name="Holtgrawe D."/>
            <person name="Grimplet J."/>
            <person name="Matus J.T."/>
            <person name="Ware D."/>
            <person name="Wu X."/>
            <person name="Wang H."/>
            <person name="Liu C."/>
            <person name="Fang Y."/>
            <person name="Rustenholz C."/>
            <person name="Cheng Z."/>
            <person name="Xiao H."/>
            <person name="Zhou Y."/>
        </authorList>
    </citation>
    <scope>NUCLEOTIDE SEQUENCE [LARGE SCALE GENOMIC DNA]</scope>
    <source>
        <strain evidence="9">cv. Pinot noir / PN40024</strain>
        <tissue evidence="8">Leaf</tissue>
    </source>
</reference>
<evidence type="ECO:0000256" key="2">
    <source>
        <dbReference type="PROSITE-ProRule" id="PRU00176"/>
    </source>
</evidence>
<feature type="domain" description="RRM" evidence="6">
    <location>
        <begin position="490"/>
        <end position="562"/>
    </location>
</feature>
<evidence type="ECO:0000259" key="7">
    <source>
        <dbReference type="PROSITE" id="PS50103"/>
    </source>
</evidence>
<dbReference type="PROSITE" id="PS50103">
    <property type="entry name" value="ZF_C3H1"/>
    <property type="match status" value="1"/>
</dbReference>
<dbReference type="Proteomes" id="UP001227230">
    <property type="component" value="Chromosome 14"/>
</dbReference>
<feature type="compositionally biased region" description="Polar residues" evidence="5">
    <location>
        <begin position="80"/>
        <end position="91"/>
    </location>
</feature>
<dbReference type="InterPro" id="IPR012677">
    <property type="entry name" value="Nucleotide-bd_a/b_plait_sf"/>
</dbReference>
<dbReference type="InterPro" id="IPR045137">
    <property type="entry name" value="RBM26/27"/>
</dbReference>
<evidence type="ECO:0000259" key="6">
    <source>
        <dbReference type="PROSITE" id="PS50102"/>
    </source>
</evidence>
<dbReference type="PROSITE" id="PS50102">
    <property type="entry name" value="RRM"/>
    <property type="match status" value="1"/>
</dbReference>
<dbReference type="InterPro" id="IPR000504">
    <property type="entry name" value="RRM_dom"/>
</dbReference>
<dbReference type="InterPro" id="IPR035979">
    <property type="entry name" value="RBD_domain_sf"/>
</dbReference>
<dbReference type="Gene3D" id="3.30.70.330">
    <property type="match status" value="1"/>
</dbReference>
<sequence>MELKVSSPKPSGLSPSDGESDPEEKEISDEDDDDRNHKHRRRETRSQSLERDSLEQVLSRPYRKRNKPFENGHSFRENDSQSSGSWKNYNISPMEKDFSGKFEKRRPGLATFARAPLDLNQRTRMNQSFSGDSGPVRGRGRDPGSWNQRDPRFSQVDIASQMVQGSIPPGLYAGRGLPNVSNTQNASWSGFGLLPGIPNGALDSLHSLGLQGTLRPPLSTSLNKSIPRQRCRDFEERGFCLRGDMCPMEHGVNRIVVEDVQSLSQFNLPVSLPSAHLLGTPAGPGPLPSVNAPPSTLMNSKGFQNKSGKPEVAEDELGLNGAFSGSAVGGGAELYDPDQPLWNNDCPETPSALLALHSPKIDETECLLDANSSDRYHARLCDGSDNGRPVKNTGTTVGSQSTNVSVWGRIGGAKDRLEAKEKIDSVISSSDYLENEGKEDQEALTSVQGTSRQGKRIIVEDIGSKNVDLSSRTQSDAMRNIRKPSQKALRTLFVNGIPQKNNRKEALLSHFRKFGEVIDIYIPLNSERAFVQFSKREEAEAALQAPDAVMGNRFIKLWWANRDSVPDDSISGGNGASVIPHGVTAASVPSHPSAVNRAKDNLQSAAPKVNAVHAIDAPSPTSDHSKPIVTNGPKAPPPLQKKLESLELMKEELRKKQEMLDQKRNDFRRQLDKLEKQATGLKGEVGAEQAAKRPKVGIVGDAAKAATPRCTDPGIAVGSPQTEITMDKNKSAENVVPYSSKTNSAMVLLEPTVLKQSVRPLALGGTPSQMNRYKLDNRPMGFRIMAPLPTGLANVGVLKEHFSSYGDLSTVELEDLEALDGGNGSDASRNCSARIIFTTRRSAERAFVNGKCWQGHNLHFMWLISSNSGNELGGRESSPSASKGSSDADLQPAGKVACSVSLETVLSGNGEPEDSERKSSMEHKEPDGNFQASPTLLCEEQSPKSNVC</sequence>
<evidence type="ECO:0000256" key="5">
    <source>
        <dbReference type="SAM" id="MobiDB-lite"/>
    </source>
</evidence>
<keyword evidence="3" id="KW-0862">Zinc</keyword>
<proteinExistence type="predicted"/>
<keyword evidence="1 2" id="KW-0694">RNA-binding</keyword>
<dbReference type="SUPFAM" id="SSF54928">
    <property type="entry name" value="RNA-binding domain, RBD"/>
    <property type="match status" value="2"/>
</dbReference>
<organism evidence="8 9">
    <name type="scientific">Vitis vinifera</name>
    <name type="common">Grape</name>
    <dbReference type="NCBI Taxonomy" id="29760"/>
    <lineage>
        <taxon>Eukaryota</taxon>
        <taxon>Viridiplantae</taxon>
        <taxon>Streptophyta</taxon>
        <taxon>Embryophyta</taxon>
        <taxon>Tracheophyta</taxon>
        <taxon>Spermatophyta</taxon>
        <taxon>Magnoliopsida</taxon>
        <taxon>eudicotyledons</taxon>
        <taxon>Gunneridae</taxon>
        <taxon>Pentapetalae</taxon>
        <taxon>rosids</taxon>
        <taxon>Vitales</taxon>
        <taxon>Vitaceae</taxon>
        <taxon>Viteae</taxon>
        <taxon>Vitis</taxon>
    </lineage>
</organism>
<accession>A0ABY9DCP7</accession>
<feature type="compositionally biased region" description="Basic and acidic residues" evidence="5">
    <location>
        <begin position="915"/>
        <end position="927"/>
    </location>
</feature>
<keyword evidence="4" id="KW-0175">Coiled coil</keyword>
<evidence type="ECO:0000256" key="4">
    <source>
        <dbReference type="SAM" id="Coils"/>
    </source>
</evidence>
<feature type="coiled-coil region" evidence="4">
    <location>
        <begin position="639"/>
        <end position="684"/>
    </location>
</feature>
<feature type="region of interest" description="Disordered" evidence="5">
    <location>
        <begin position="871"/>
        <end position="948"/>
    </location>
</feature>
<evidence type="ECO:0000256" key="3">
    <source>
        <dbReference type="PROSITE-ProRule" id="PRU00723"/>
    </source>
</evidence>
<dbReference type="PANTHER" id="PTHR14398">
    <property type="entry name" value="RNA RECOGNITION RRM/RNP DOMAIN"/>
    <property type="match status" value="1"/>
</dbReference>